<proteinExistence type="inferred from homology"/>
<dbReference type="GO" id="GO:0003987">
    <property type="term" value="F:acetate-CoA ligase activity"/>
    <property type="evidence" value="ECO:0007669"/>
    <property type="project" value="UniProtKB-UniRule"/>
</dbReference>
<dbReference type="InParanoid" id="A0A1E7FJW6"/>
<evidence type="ECO:0000259" key="7">
    <source>
        <dbReference type="Pfam" id="PF00501"/>
    </source>
</evidence>
<dbReference type="CDD" id="cd05966">
    <property type="entry name" value="ACS"/>
    <property type="match status" value="1"/>
</dbReference>
<feature type="domain" description="AMP-binding enzyme C-terminal" evidence="8">
    <location>
        <begin position="579"/>
        <end position="657"/>
    </location>
</feature>
<evidence type="ECO:0000256" key="1">
    <source>
        <dbReference type="ARBA" id="ARBA00006432"/>
    </source>
</evidence>
<dbReference type="PANTHER" id="PTHR24095">
    <property type="entry name" value="ACETYL-COENZYME A SYNTHETASE"/>
    <property type="match status" value="1"/>
</dbReference>
<dbReference type="InterPro" id="IPR045851">
    <property type="entry name" value="AMP-bd_C_sf"/>
</dbReference>
<dbReference type="InterPro" id="IPR020845">
    <property type="entry name" value="AMP-binding_CS"/>
</dbReference>
<dbReference type="Pfam" id="PF00501">
    <property type="entry name" value="AMP-binding"/>
    <property type="match status" value="1"/>
</dbReference>
<evidence type="ECO:0000259" key="9">
    <source>
        <dbReference type="Pfam" id="PF16177"/>
    </source>
</evidence>
<evidence type="ECO:0000256" key="5">
    <source>
        <dbReference type="RuleBase" id="RU361147"/>
    </source>
</evidence>
<dbReference type="EC" id="6.2.1.1" evidence="5"/>
<dbReference type="GO" id="GO:0019427">
    <property type="term" value="P:acetyl-CoA biosynthetic process from acetate"/>
    <property type="evidence" value="ECO:0007669"/>
    <property type="project" value="InterPro"/>
</dbReference>
<dbReference type="InterPro" id="IPR011904">
    <property type="entry name" value="Ac_CoA_lig"/>
</dbReference>
<evidence type="ECO:0000259" key="8">
    <source>
        <dbReference type="Pfam" id="PF13193"/>
    </source>
</evidence>
<evidence type="ECO:0000256" key="4">
    <source>
        <dbReference type="ARBA" id="ARBA00022840"/>
    </source>
</evidence>
<comment type="catalytic activity">
    <reaction evidence="5">
        <text>acetate + ATP + CoA = acetyl-CoA + AMP + diphosphate</text>
        <dbReference type="Rhea" id="RHEA:23176"/>
        <dbReference type="ChEBI" id="CHEBI:30089"/>
        <dbReference type="ChEBI" id="CHEBI:30616"/>
        <dbReference type="ChEBI" id="CHEBI:33019"/>
        <dbReference type="ChEBI" id="CHEBI:57287"/>
        <dbReference type="ChEBI" id="CHEBI:57288"/>
        <dbReference type="ChEBI" id="CHEBI:456215"/>
        <dbReference type="EC" id="6.2.1.1"/>
    </reaction>
</comment>
<dbReference type="KEGG" id="fcy:FRACYDRAFT_224808"/>
<dbReference type="Gene3D" id="3.40.50.12780">
    <property type="entry name" value="N-terminal domain of ligase-like"/>
    <property type="match status" value="1"/>
</dbReference>
<dbReference type="AlphaFoldDB" id="A0A1E7FJW6"/>
<feature type="domain" description="AMP-dependent synthetase/ligase" evidence="7">
    <location>
        <begin position="121"/>
        <end position="517"/>
    </location>
</feature>
<dbReference type="FunFam" id="3.40.50.12780:FF:000001">
    <property type="entry name" value="Acetyl-coenzyme A synthetase"/>
    <property type="match status" value="1"/>
</dbReference>
<dbReference type="InterPro" id="IPR032387">
    <property type="entry name" value="ACAS_N"/>
</dbReference>
<keyword evidence="6" id="KW-0732">Signal</keyword>
<keyword evidence="4 5" id="KW-0067">ATP-binding</keyword>
<feature type="domain" description="Acetyl-coenzyme A synthetase N-terminal" evidence="9">
    <location>
        <begin position="60"/>
        <end position="118"/>
    </location>
</feature>
<dbReference type="GO" id="GO:0005524">
    <property type="term" value="F:ATP binding"/>
    <property type="evidence" value="ECO:0007669"/>
    <property type="project" value="UniProtKB-UniRule"/>
</dbReference>
<dbReference type="FunCoup" id="A0A1E7FJW6">
    <property type="interactions" value="242"/>
</dbReference>
<evidence type="ECO:0000256" key="3">
    <source>
        <dbReference type="ARBA" id="ARBA00022741"/>
    </source>
</evidence>
<protein>
    <recommendedName>
        <fullName evidence="5">Acetyl-coenzyme A synthetase</fullName>
        <ecNumber evidence="5">6.2.1.1</ecNumber>
    </recommendedName>
</protein>
<evidence type="ECO:0000256" key="2">
    <source>
        <dbReference type="ARBA" id="ARBA00022598"/>
    </source>
</evidence>
<comment type="similarity">
    <text evidence="1 5">Belongs to the ATP-dependent AMP-binding enzyme family.</text>
</comment>
<dbReference type="PROSITE" id="PS00455">
    <property type="entry name" value="AMP_BINDING"/>
    <property type="match status" value="1"/>
</dbReference>
<dbReference type="NCBIfam" id="TIGR02188">
    <property type="entry name" value="Ac_CoA_lig_AcsA"/>
    <property type="match status" value="1"/>
</dbReference>
<dbReference type="Gene3D" id="3.30.300.30">
    <property type="match status" value="1"/>
</dbReference>
<name>A0A1E7FJW6_9STRA</name>
<dbReference type="SUPFAM" id="SSF56801">
    <property type="entry name" value="Acetyl-CoA synthetase-like"/>
    <property type="match status" value="1"/>
</dbReference>
<keyword evidence="3 5" id="KW-0547">Nucleotide-binding</keyword>
<evidence type="ECO:0000313" key="10">
    <source>
        <dbReference type="EMBL" id="OEU18456.1"/>
    </source>
</evidence>
<dbReference type="Pfam" id="PF16177">
    <property type="entry name" value="ACAS_N"/>
    <property type="match status" value="1"/>
</dbReference>
<dbReference type="NCBIfam" id="NF001208">
    <property type="entry name" value="PRK00174.1"/>
    <property type="match status" value="1"/>
</dbReference>
<sequence length="696" mass="76593">MKLRVGVIISLQWLVSTTIVTGGEGFALSTSSPVVTSRQTTSHEIESVYAAKTISSFDKYKKIHAESIKDPEKYWGDLAKTELDWITPFDDDKILQGDLIKGDVRWFAGGKLNACYNALDRHNPDDLAVIFEGDEPDDIRKITYGEMVDKVSSISNALKAKGVKKGDVVTIYMPMIPELAMTMLACARIGAVHSVVFAGFSAEALASRVLAASCEVVVTADHGLRGGRKLDLKSIVNSAMDIVESTNKDLVKNVLVWERDYKDDSTEEVPYEMKEKDVRMDFLVADQRPFCAPEPMDAEDTLFILYTSGSTGQPKGVVHTTGGYSLYAAQTTKNTFDLAPGDVFACVADCGWITGHTYVVYGSLLNGCTTFMFESTPVYPDEGRYWDMIERHKITQFYTAPTAIRLLMKYGNKALAKYDLSSLKVLGSVGEPINPEAWRWYYEEVGKSEVTVVDTYWQTETGGHIVTNLPGITPMKPGSCTYPCYGIDTVVLDPTNGNIVEPDENGCVEGVLAIRQPWPGIARTCLGDHSRYLTVYLKPYKGYYFTGDSVRRDAEGNHFITGRVDDVINVSGHRIGTAEVESALVLHPAVAQAAVVGKPHDIKGQGICAFCMLKNGYEESPELIQELRLKVRTEVGAFCTPDMIVIAPTLPMTRSGKIMRRILRKIVCGETDTLGDTSTLADPAIVDTIIEKVESL</sequence>
<keyword evidence="11" id="KW-1185">Reference proteome</keyword>
<dbReference type="InterPro" id="IPR042099">
    <property type="entry name" value="ANL_N_sf"/>
</dbReference>
<reference evidence="10 11" key="1">
    <citation type="submission" date="2016-09" db="EMBL/GenBank/DDBJ databases">
        <title>Extensive genetic diversity and differential bi-allelic expression allows diatom success in the polar Southern Ocean.</title>
        <authorList>
            <consortium name="DOE Joint Genome Institute"/>
            <person name="Mock T."/>
            <person name="Otillar R.P."/>
            <person name="Strauss J."/>
            <person name="Dupont C."/>
            <person name="Frickenhaus S."/>
            <person name="Maumus F."/>
            <person name="Mcmullan M."/>
            <person name="Sanges R."/>
            <person name="Schmutz J."/>
            <person name="Toseland A."/>
            <person name="Valas R."/>
            <person name="Veluchamy A."/>
            <person name="Ward B.J."/>
            <person name="Allen A."/>
            <person name="Barry K."/>
            <person name="Falciatore A."/>
            <person name="Ferrante M."/>
            <person name="Fortunato A.E."/>
            <person name="Gloeckner G."/>
            <person name="Gruber A."/>
            <person name="Hipkin R."/>
            <person name="Janech M."/>
            <person name="Kroth P."/>
            <person name="Leese F."/>
            <person name="Lindquist E."/>
            <person name="Lyon B.R."/>
            <person name="Martin J."/>
            <person name="Mayer C."/>
            <person name="Parker M."/>
            <person name="Quesneville H."/>
            <person name="Raymond J."/>
            <person name="Uhlig C."/>
            <person name="Valentin K.U."/>
            <person name="Worden A.Z."/>
            <person name="Armbrust E.V."/>
            <person name="Bowler C."/>
            <person name="Green B."/>
            <person name="Moulton V."/>
            <person name="Van Oosterhout C."/>
            <person name="Grigoriev I."/>
        </authorList>
    </citation>
    <scope>NUCLEOTIDE SEQUENCE [LARGE SCALE GENOMIC DNA]</scope>
    <source>
        <strain evidence="10 11">CCMP1102</strain>
    </source>
</reference>
<evidence type="ECO:0000313" key="11">
    <source>
        <dbReference type="Proteomes" id="UP000095751"/>
    </source>
</evidence>
<feature type="chain" id="PRO_5009193217" description="Acetyl-coenzyme A synthetase" evidence="6">
    <location>
        <begin position="26"/>
        <end position="696"/>
    </location>
</feature>
<dbReference type="OrthoDB" id="1706066at2759"/>
<accession>A0A1E7FJW6</accession>
<dbReference type="Proteomes" id="UP000095751">
    <property type="component" value="Unassembled WGS sequence"/>
</dbReference>
<dbReference type="Pfam" id="PF13193">
    <property type="entry name" value="AMP-binding_C"/>
    <property type="match status" value="1"/>
</dbReference>
<dbReference type="GO" id="GO:0016208">
    <property type="term" value="F:AMP binding"/>
    <property type="evidence" value="ECO:0007669"/>
    <property type="project" value="InterPro"/>
</dbReference>
<dbReference type="InterPro" id="IPR000873">
    <property type="entry name" value="AMP-dep_synth/lig_dom"/>
</dbReference>
<dbReference type="PANTHER" id="PTHR24095:SF14">
    <property type="entry name" value="ACETYL-COENZYME A SYNTHETASE 1"/>
    <property type="match status" value="1"/>
</dbReference>
<gene>
    <name evidence="10" type="ORF">FRACYDRAFT_224808</name>
</gene>
<evidence type="ECO:0000256" key="6">
    <source>
        <dbReference type="SAM" id="SignalP"/>
    </source>
</evidence>
<keyword evidence="2 5" id="KW-0436">Ligase</keyword>
<dbReference type="FunFam" id="3.30.300.30:FF:000004">
    <property type="entry name" value="Acetyl-coenzyme A synthetase"/>
    <property type="match status" value="1"/>
</dbReference>
<dbReference type="EMBL" id="KV784356">
    <property type="protein sequence ID" value="OEU18456.1"/>
    <property type="molecule type" value="Genomic_DNA"/>
</dbReference>
<feature type="signal peptide" evidence="6">
    <location>
        <begin position="1"/>
        <end position="25"/>
    </location>
</feature>
<organism evidence="10 11">
    <name type="scientific">Fragilariopsis cylindrus CCMP1102</name>
    <dbReference type="NCBI Taxonomy" id="635003"/>
    <lineage>
        <taxon>Eukaryota</taxon>
        <taxon>Sar</taxon>
        <taxon>Stramenopiles</taxon>
        <taxon>Ochrophyta</taxon>
        <taxon>Bacillariophyta</taxon>
        <taxon>Bacillariophyceae</taxon>
        <taxon>Bacillariophycidae</taxon>
        <taxon>Bacillariales</taxon>
        <taxon>Bacillariaceae</taxon>
        <taxon>Fragilariopsis</taxon>
    </lineage>
</organism>
<dbReference type="InterPro" id="IPR025110">
    <property type="entry name" value="AMP-bd_C"/>
</dbReference>